<dbReference type="PROSITE" id="PS50222">
    <property type="entry name" value="EF_HAND_2"/>
    <property type="match status" value="1"/>
</dbReference>
<dbReference type="InterPro" id="IPR011992">
    <property type="entry name" value="EF-hand-dom_pair"/>
</dbReference>
<dbReference type="Gene3D" id="1.10.238.10">
    <property type="entry name" value="EF-hand"/>
    <property type="match status" value="1"/>
</dbReference>
<reference evidence="2 3" key="1">
    <citation type="submission" date="2019-07" db="EMBL/GenBank/DDBJ databases">
        <title>Genomics analysis of Aphanomyces spp. identifies a new class of oomycete effector associated with host adaptation.</title>
        <authorList>
            <person name="Gaulin E."/>
        </authorList>
    </citation>
    <scope>NUCLEOTIDE SEQUENCE [LARGE SCALE GENOMIC DNA]</scope>
    <source>
        <strain evidence="2 3">ATCC 201684</strain>
    </source>
</reference>
<evidence type="ECO:0000259" key="1">
    <source>
        <dbReference type="PROSITE" id="PS50222"/>
    </source>
</evidence>
<dbReference type="InterPro" id="IPR002048">
    <property type="entry name" value="EF_hand_dom"/>
</dbReference>
<gene>
    <name evidence="2" type="ORF">Ae201684_000903</name>
</gene>
<comment type="caution">
    <text evidence="2">The sequence shown here is derived from an EMBL/GenBank/DDBJ whole genome shotgun (WGS) entry which is preliminary data.</text>
</comment>
<dbReference type="SMART" id="SM00054">
    <property type="entry name" value="EFh"/>
    <property type="match status" value="2"/>
</dbReference>
<keyword evidence="3" id="KW-1185">Reference proteome</keyword>
<proteinExistence type="predicted"/>
<accession>A0A6G0XUS7</accession>
<sequence length="718" mass="82036">MEALLEKRASILDTLEKIAVMIKQKEGEPDGYRSAYYLEEHGGEDVLNSSALYLPSTNRNTMRLSELGKCKCLRLFRMFDDDRDGVWSFDEFKTYLSVMRVLDKYDPLTQVLKHRETWSMYMNDAYDTDARGNLTLQGFYMFCEATECSHRLTNDLLKVGLHWLWDGLQRHIELQDLFDAYDVDNEGKLPISKMQYLLGESAVITTQTQVDSVMALMQAHFACMDAILQRNRAIRLFGYRQISRVDINDKEHIYRDAFVALRLSSWEPPKLPTWSRVVQATKVLSFGYLRQVYASISKVSTWIRRASLTGLLKLDYLLPSKDDRSDYVVKIDVGNEFANNAEIQVVYMTDCDSSASLHELGYRSDGAECFVYLDFVTAPDISEVDLHATIAAMAKLVEISFADHFEAMPFFCKSLVVSPPKNQSHGSIVVRVVFLFSDGLDPFNVLLDLGFPQSIQIDHFLSRLRWTTRTNVSLNDVLTNKRFNLAKHLCLRSVLNVCLGRHACGQTIEQACYQAQYEADEEARVDQILSQERKQRRENNRSANTDVRQSISWREQRKRVHSERVASWCKFGRRVADFFKYSKTANINISVPSVSSWFHRDSVVHKLFHRDDLVEILRVCTTPGEVSSLWGRAYDALVCQLDAMAQKITSPIPEHATPEFAGEYHVHKSLLQIYETLTSNLVGPGVIRAEAGTVGVSVVIEGLNIFPLLPKVKLNPDK</sequence>
<evidence type="ECO:0000313" key="2">
    <source>
        <dbReference type="EMBL" id="KAF0744423.1"/>
    </source>
</evidence>
<dbReference type="SUPFAM" id="SSF47473">
    <property type="entry name" value="EF-hand"/>
    <property type="match status" value="1"/>
</dbReference>
<dbReference type="VEuPathDB" id="FungiDB:AeMF1_021043"/>
<organism evidence="2 3">
    <name type="scientific">Aphanomyces euteiches</name>
    <dbReference type="NCBI Taxonomy" id="100861"/>
    <lineage>
        <taxon>Eukaryota</taxon>
        <taxon>Sar</taxon>
        <taxon>Stramenopiles</taxon>
        <taxon>Oomycota</taxon>
        <taxon>Saprolegniomycetes</taxon>
        <taxon>Saprolegniales</taxon>
        <taxon>Verrucalvaceae</taxon>
        <taxon>Aphanomyces</taxon>
    </lineage>
</organism>
<protein>
    <recommendedName>
        <fullName evidence="1">EF-hand domain-containing protein</fullName>
    </recommendedName>
</protein>
<dbReference type="GO" id="GO:0005509">
    <property type="term" value="F:calcium ion binding"/>
    <property type="evidence" value="ECO:0007669"/>
    <property type="project" value="InterPro"/>
</dbReference>
<dbReference type="AlphaFoldDB" id="A0A6G0XUS7"/>
<dbReference type="EMBL" id="VJMJ01000009">
    <property type="protein sequence ID" value="KAF0744423.1"/>
    <property type="molecule type" value="Genomic_DNA"/>
</dbReference>
<dbReference type="Proteomes" id="UP000481153">
    <property type="component" value="Unassembled WGS sequence"/>
</dbReference>
<evidence type="ECO:0000313" key="3">
    <source>
        <dbReference type="Proteomes" id="UP000481153"/>
    </source>
</evidence>
<feature type="domain" description="EF-hand" evidence="1">
    <location>
        <begin position="71"/>
        <end position="102"/>
    </location>
</feature>
<name>A0A6G0XUS7_9STRA</name>